<organism evidence="6 7">
    <name type="scientific">Coprinopsis cinerea (strain Okayama-7 / 130 / ATCC MYA-4618 / FGSC 9003)</name>
    <name type="common">Inky cap fungus</name>
    <name type="synonym">Hormographiella aspergillata</name>
    <dbReference type="NCBI Taxonomy" id="240176"/>
    <lineage>
        <taxon>Eukaryota</taxon>
        <taxon>Fungi</taxon>
        <taxon>Dikarya</taxon>
        <taxon>Basidiomycota</taxon>
        <taxon>Agaricomycotina</taxon>
        <taxon>Agaricomycetes</taxon>
        <taxon>Agaricomycetidae</taxon>
        <taxon>Agaricales</taxon>
        <taxon>Agaricineae</taxon>
        <taxon>Psathyrellaceae</taxon>
        <taxon>Coprinopsis</taxon>
    </lineage>
</organism>
<evidence type="ECO:0000313" key="7">
    <source>
        <dbReference type="Proteomes" id="UP000001861"/>
    </source>
</evidence>
<evidence type="ECO:0000256" key="4">
    <source>
        <dbReference type="PROSITE-ProRule" id="PRU00134"/>
    </source>
</evidence>
<reference evidence="6 7" key="1">
    <citation type="journal article" date="2010" name="Proc. Natl. Acad. Sci. U.S.A.">
        <title>Insights into evolution of multicellular fungi from the assembled chromosomes of the mushroom Coprinopsis cinerea (Coprinus cinereus).</title>
        <authorList>
            <person name="Stajich J.E."/>
            <person name="Wilke S.K."/>
            <person name="Ahren D."/>
            <person name="Au C.H."/>
            <person name="Birren B.W."/>
            <person name="Borodovsky M."/>
            <person name="Burns C."/>
            <person name="Canback B."/>
            <person name="Casselton L.A."/>
            <person name="Cheng C.K."/>
            <person name="Deng J."/>
            <person name="Dietrich F.S."/>
            <person name="Fargo D.C."/>
            <person name="Farman M.L."/>
            <person name="Gathman A.C."/>
            <person name="Goldberg J."/>
            <person name="Guigo R."/>
            <person name="Hoegger P.J."/>
            <person name="Hooker J.B."/>
            <person name="Huggins A."/>
            <person name="James T.Y."/>
            <person name="Kamada T."/>
            <person name="Kilaru S."/>
            <person name="Kodira C."/>
            <person name="Kues U."/>
            <person name="Kupfer D."/>
            <person name="Kwan H.S."/>
            <person name="Lomsadze A."/>
            <person name="Li W."/>
            <person name="Lilly W.W."/>
            <person name="Ma L.J."/>
            <person name="Mackey A.J."/>
            <person name="Manning G."/>
            <person name="Martin F."/>
            <person name="Muraguchi H."/>
            <person name="Natvig D.O."/>
            <person name="Palmerini H."/>
            <person name="Ramesh M.A."/>
            <person name="Rehmeyer C.J."/>
            <person name="Roe B.A."/>
            <person name="Shenoy N."/>
            <person name="Stanke M."/>
            <person name="Ter-Hovhannisyan V."/>
            <person name="Tunlid A."/>
            <person name="Velagapudi R."/>
            <person name="Vision T.J."/>
            <person name="Zeng Q."/>
            <person name="Zolan M.E."/>
            <person name="Pukkila P.J."/>
        </authorList>
    </citation>
    <scope>NUCLEOTIDE SEQUENCE [LARGE SCALE GENOMIC DNA]</scope>
    <source>
        <strain evidence="7">Okayama-7 / 130 / ATCC MYA-4618 / FGSC 9003</strain>
    </source>
</reference>
<protein>
    <recommendedName>
        <fullName evidence="5">MYND-type domain-containing protein</fullName>
    </recommendedName>
</protein>
<dbReference type="EMBL" id="AACS02000010">
    <property type="protein sequence ID" value="EAU87358.1"/>
    <property type="molecule type" value="Genomic_DNA"/>
</dbReference>
<comment type="caution">
    <text evidence="6">The sequence shown here is derived from an EMBL/GenBank/DDBJ whole genome shotgun (WGS) entry which is preliminary data.</text>
</comment>
<dbReference type="Pfam" id="PF01753">
    <property type="entry name" value="zf-MYND"/>
    <property type="match status" value="1"/>
</dbReference>
<evidence type="ECO:0000256" key="1">
    <source>
        <dbReference type="ARBA" id="ARBA00022723"/>
    </source>
</evidence>
<dbReference type="OrthoDB" id="3270372at2759"/>
<gene>
    <name evidence="6" type="ORF">CC1G_02117</name>
</gene>
<dbReference type="AlphaFoldDB" id="A8NK91"/>
<evidence type="ECO:0000313" key="6">
    <source>
        <dbReference type="EMBL" id="EAU87358.1"/>
    </source>
</evidence>
<dbReference type="OMA" id="RIECHPL"/>
<dbReference type="GeneID" id="6010895"/>
<dbReference type="PROSITE" id="PS50865">
    <property type="entry name" value="ZF_MYND_2"/>
    <property type="match status" value="1"/>
</dbReference>
<keyword evidence="7" id="KW-1185">Reference proteome</keyword>
<name>A8NK91_COPC7</name>
<dbReference type="Proteomes" id="UP000001861">
    <property type="component" value="Unassembled WGS sequence"/>
</dbReference>
<evidence type="ECO:0000259" key="5">
    <source>
        <dbReference type="PROSITE" id="PS50865"/>
    </source>
</evidence>
<dbReference type="GO" id="GO:0008270">
    <property type="term" value="F:zinc ion binding"/>
    <property type="evidence" value="ECO:0007669"/>
    <property type="project" value="UniProtKB-KW"/>
</dbReference>
<evidence type="ECO:0000256" key="2">
    <source>
        <dbReference type="ARBA" id="ARBA00022771"/>
    </source>
</evidence>
<dbReference type="SUPFAM" id="SSF144232">
    <property type="entry name" value="HIT/MYND zinc finger-like"/>
    <property type="match status" value="1"/>
</dbReference>
<dbReference type="InterPro" id="IPR002893">
    <property type="entry name" value="Znf_MYND"/>
</dbReference>
<proteinExistence type="predicted"/>
<accession>A8NK91</accession>
<dbReference type="KEGG" id="cci:CC1G_02117"/>
<keyword evidence="3" id="KW-0862">Zinc</keyword>
<dbReference type="RefSeq" id="XP_001834381.1">
    <property type="nucleotide sequence ID" value="XM_001834329.1"/>
</dbReference>
<keyword evidence="2 4" id="KW-0863">Zinc-finger</keyword>
<feature type="domain" description="MYND-type" evidence="5">
    <location>
        <begin position="390"/>
        <end position="433"/>
    </location>
</feature>
<dbReference type="VEuPathDB" id="FungiDB:CC1G_02117"/>
<dbReference type="Gene3D" id="6.10.140.2220">
    <property type="match status" value="1"/>
</dbReference>
<evidence type="ECO:0000256" key="3">
    <source>
        <dbReference type="ARBA" id="ARBA00022833"/>
    </source>
</evidence>
<sequence length="549" mass="62124">MSSTKSSKQPLSLKAAFQALTTAFKDPLTAETCGARLGVAADRIDQALEAFTSTSDKVKLAKFHPELLRVGIRFLTQSPTRKDNITLVNTLVKCNCPTSPSDIQRMLALHTRPPGRENRYGRVQVSNTWMLFDAISTLCELISLALSDLTQHKFRNLNPEEVDSMRQPWPQGPEDLLPPGPEKALERLEFWVYEAPLGCRIYKLAGSLATFYAPFANSVVQLKPEMAGRFAVIRAMGYLHAAISLWDATAKETKDSEEQKTKFSKELHQLFDAPIFTIFDFWDTLSRCDVLKFNKMMGVTAMRLKDVFKRLEEILPGLEPHDKWRKAMGMVWLYSAYANAEFDYETGIGVYKIRRNNVLMPPPQEGTTCHGDVFEALGEVRKGGCLHIQCTAHIRIEAKHGRLCGGCNVVRYCGEKCQEEAWNNKIAPHKKLCKKVRQVREALGPAYWLSLWSPDASSDTFQAMCDEKGIERGLLEEVKKIIGVTLANKRAFTEKVEENELPPDEKERLAEQKRLKRLFDAEFIAEMEARGAVRLTRKCLGIEIETDLD</sequence>
<keyword evidence="1" id="KW-0479">Metal-binding</keyword>
<dbReference type="InParanoid" id="A8NK91"/>